<dbReference type="InterPro" id="IPR052927">
    <property type="entry name" value="DCC_oxidoreductase"/>
</dbReference>
<proteinExistence type="predicted"/>
<evidence type="ECO:0000313" key="1">
    <source>
        <dbReference type="EMBL" id="MBD2869756.1"/>
    </source>
</evidence>
<accession>A0A927CPW1</accession>
<dbReference type="AlphaFoldDB" id="A0A927CPW1"/>
<dbReference type="InterPro" id="IPR007263">
    <property type="entry name" value="DCC1-like"/>
</dbReference>
<dbReference type="GO" id="GO:0015035">
    <property type="term" value="F:protein-disulfide reductase activity"/>
    <property type="evidence" value="ECO:0007669"/>
    <property type="project" value="InterPro"/>
</dbReference>
<gene>
    <name evidence="1" type="ORF">IDH41_14295</name>
</gene>
<organism evidence="1 2">
    <name type="scientific">Paenibacillus arenilitoris</name>
    <dbReference type="NCBI Taxonomy" id="2772299"/>
    <lineage>
        <taxon>Bacteria</taxon>
        <taxon>Bacillati</taxon>
        <taxon>Bacillota</taxon>
        <taxon>Bacilli</taxon>
        <taxon>Bacillales</taxon>
        <taxon>Paenibacillaceae</taxon>
        <taxon>Paenibacillus</taxon>
    </lineage>
</organism>
<dbReference type="Pfam" id="PF04134">
    <property type="entry name" value="DCC1-like"/>
    <property type="match status" value="1"/>
</dbReference>
<dbReference type="PANTHER" id="PTHR33639">
    <property type="entry name" value="THIOL-DISULFIDE OXIDOREDUCTASE DCC"/>
    <property type="match status" value="1"/>
</dbReference>
<protein>
    <submittedName>
        <fullName evidence="1">DUF393 domain-containing protein</fullName>
    </submittedName>
</protein>
<reference evidence="1" key="1">
    <citation type="submission" date="2020-09" db="EMBL/GenBank/DDBJ databases">
        <title>A novel bacterium of genus Paenibacillus, isolated from South China Sea.</title>
        <authorList>
            <person name="Huang H."/>
            <person name="Mo K."/>
            <person name="Hu Y."/>
        </authorList>
    </citation>
    <scope>NUCLEOTIDE SEQUENCE</scope>
    <source>
        <strain evidence="1">IB182493</strain>
    </source>
</reference>
<evidence type="ECO:0000313" key="2">
    <source>
        <dbReference type="Proteomes" id="UP000632125"/>
    </source>
</evidence>
<dbReference type="PANTHER" id="PTHR33639:SF2">
    <property type="entry name" value="DUF393 DOMAIN-CONTAINING PROTEIN"/>
    <property type="match status" value="1"/>
</dbReference>
<dbReference type="Proteomes" id="UP000632125">
    <property type="component" value="Unassembled WGS sequence"/>
</dbReference>
<comment type="caution">
    <text evidence="1">The sequence shown here is derived from an EMBL/GenBank/DDBJ whole genome shotgun (WGS) entry which is preliminary data.</text>
</comment>
<name>A0A927CPW1_9BACL</name>
<keyword evidence="2" id="KW-1185">Reference proteome</keyword>
<dbReference type="RefSeq" id="WP_190862136.1">
    <property type="nucleotide sequence ID" value="NZ_JACXIY010000016.1"/>
</dbReference>
<dbReference type="EMBL" id="JACXIY010000016">
    <property type="protein sequence ID" value="MBD2869756.1"/>
    <property type="molecule type" value="Genomic_DNA"/>
</dbReference>
<sequence length="155" mass="17747">MRNWKIDGAAASVLLIDGECALCSGITRFVVKRDKPGRFRFASLQSGAGRKLLTEARLPVDDFQTFVLIENSRIYTKSEAALRVLRRLNGLWPLLYLLIWIPAGIRDRVYDWIARRRYRLFGKADICLLLSAEVRERFLIDGVYAARREGAGDEQ</sequence>